<protein>
    <submittedName>
        <fullName evidence="4">Response regulator</fullName>
    </submittedName>
</protein>
<reference evidence="4 5" key="1">
    <citation type="submission" date="2023-06" db="EMBL/GenBank/DDBJ databases">
        <title>Alteromonas sp. ASW11-36 isolated from intertidal sand.</title>
        <authorList>
            <person name="Li Y."/>
        </authorList>
    </citation>
    <scope>NUCLEOTIDE SEQUENCE [LARGE SCALE GENOMIC DNA]</scope>
    <source>
        <strain evidence="4 5">ASW11-36</strain>
    </source>
</reference>
<dbReference type="PANTHER" id="PTHR44591">
    <property type="entry name" value="STRESS RESPONSE REGULATOR PROTEIN 1"/>
    <property type="match status" value="1"/>
</dbReference>
<dbReference type="SMART" id="SM00448">
    <property type="entry name" value="REC"/>
    <property type="match status" value="1"/>
</dbReference>
<dbReference type="RefSeq" id="WP_289364675.1">
    <property type="nucleotide sequence ID" value="NZ_JAUCBP010000007.1"/>
</dbReference>
<comment type="caution">
    <text evidence="4">The sequence shown here is derived from an EMBL/GenBank/DDBJ whole genome shotgun (WGS) entry which is preliminary data.</text>
</comment>
<dbReference type="PROSITE" id="PS50110">
    <property type="entry name" value="RESPONSE_REGULATORY"/>
    <property type="match status" value="1"/>
</dbReference>
<name>A0ABT7SW22_9ALTE</name>
<dbReference type="Proteomes" id="UP001234343">
    <property type="component" value="Unassembled WGS sequence"/>
</dbReference>
<evidence type="ECO:0000259" key="3">
    <source>
        <dbReference type="PROSITE" id="PS50110"/>
    </source>
</evidence>
<dbReference type="PANTHER" id="PTHR44591:SF3">
    <property type="entry name" value="RESPONSE REGULATORY DOMAIN-CONTAINING PROTEIN"/>
    <property type="match status" value="1"/>
</dbReference>
<feature type="domain" description="Response regulatory" evidence="3">
    <location>
        <begin position="2"/>
        <end position="118"/>
    </location>
</feature>
<evidence type="ECO:0000313" key="5">
    <source>
        <dbReference type="Proteomes" id="UP001234343"/>
    </source>
</evidence>
<dbReference type="Gene3D" id="3.40.50.2300">
    <property type="match status" value="1"/>
</dbReference>
<gene>
    <name evidence="4" type="ORF">QTP81_07165</name>
</gene>
<evidence type="ECO:0000313" key="4">
    <source>
        <dbReference type="EMBL" id="MDM7860371.1"/>
    </source>
</evidence>
<keyword evidence="1 2" id="KW-0597">Phosphoprotein</keyword>
<proteinExistence type="predicted"/>
<evidence type="ECO:0000256" key="1">
    <source>
        <dbReference type="ARBA" id="ARBA00022553"/>
    </source>
</evidence>
<evidence type="ECO:0000256" key="2">
    <source>
        <dbReference type="PROSITE-ProRule" id="PRU00169"/>
    </source>
</evidence>
<dbReference type="InterPro" id="IPR011006">
    <property type="entry name" value="CheY-like_superfamily"/>
</dbReference>
<dbReference type="SUPFAM" id="SSF52172">
    <property type="entry name" value="CheY-like"/>
    <property type="match status" value="1"/>
</dbReference>
<dbReference type="InterPro" id="IPR050595">
    <property type="entry name" value="Bact_response_regulator"/>
</dbReference>
<feature type="modified residue" description="4-aspartylphosphate" evidence="2">
    <location>
        <position position="53"/>
    </location>
</feature>
<dbReference type="EMBL" id="JAUCBP010000007">
    <property type="protein sequence ID" value="MDM7860371.1"/>
    <property type="molecule type" value="Genomic_DNA"/>
</dbReference>
<sequence>MKILFVDDDPLIVELFEMDLKYHYADCVISTATNGIEAVDLCMKVNFDLIFTDGKMPKMDGIELINRLNELQYGADIVLVTGYHKLVDEINSEKMGITKILYKPIKFEELHACVDAVKK</sequence>
<organism evidence="4 5">
    <name type="scientific">Alteromonas arenosi</name>
    <dbReference type="NCBI Taxonomy" id="3055817"/>
    <lineage>
        <taxon>Bacteria</taxon>
        <taxon>Pseudomonadati</taxon>
        <taxon>Pseudomonadota</taxon>
        <taxon>Gammaproteobacteria</taxon>
        <taxon>Alteromonadales</taxon>
        <taxon>Alteromonadaceae</taxon>
        <taxon>Alteromonas/Salinimonas group</taxon>
        <taxon>Alteromonas</taxon>
    </lineage>
</organism>
<dbReference type="Pfam" id="PF00072">
    <property type="entry name" value="Response_reg"/>
    <property type="match status" value="1"/>
</dbReference>
<dbReference type="InterPro" id="IPR001789">
    <property type="entry name" value="Sig_transdc_resp-reg_receiver"/>
</dbReference>
<accession>A0ABT7SW22</accession>
<keyword evidence="5" id="KW-1185">Reference proteome</keyword>